<evidence type="ECO:0000256" key="5">
    <source>
        <dbReference type="ARBA" id="ARBA00023172"/>
    </source>
</evidence>
<dbReference type="PROSITE" id="PS51898">
    <property type="entry name" value="TYR_RECOMBINASE"/>
    <property type="match status" value="1"/>
</dbReference>
<organism evidence="9 10">
    <name type="scientific">Schaedlerella arabinosiphila</name>
    <dbReference type="NCBI Taxonomy" id="2044587"/>
    <lineage>
        <taxon>Bacteria</taxon>
        <taxon>Bacillati</taxon>
        <taxon>Bacillota</taxon>
        <taxon>Clostridia</taxon>
        <taxon>Lachnospirales</taxon>
        <taxon>Lachnospiraceae</taxon>
        <taxon>Schaedlerella</taxon>
    </lineage>
</organism>
<keyword evidence="5" id="KW-0233">DNA recombination</keyword>
<protein>
    <submittedName>
        <fullName evidence="9">Site-specific integrase</fullName>
    </submittedName>
</protein>
<gene>
    <name evidence="9" type="ORF">EBB54_26665</name>
</gene>
<dbReference type="AlphaFoldDB" id="A0A426DNY4"/>
<dbReference type="CDD" id="cd01189">
    <property type="entry name" value="INT_ICEBs1_C_like"/>
    <property type="match status" value="1"/>
</dbReference>
<dbReference type="SUPFAM" id="SSF56349">
    <property type="entry name" value="DNA breaking-rejoining enzymes"/>
    <property type="match status" value="1"/>
</dbReference>
<dbReference type="EMBL" id="RHJS01000002">
    <property type="protein sequence ID" value="RRK34519.1"/>
    <property type="molecule type" value="Genomic_DNA"/>
</dbReference>
<dbReference type="InterPro" id="IPR004107">
    <property type="entry name" value="Integrase_SAM-like_N"/>
</dbReference>
<proteinExistence type="inferred from homology"/>
<dbReference type="InterPro" id="IPR013762">
    <property type="entry name" value="Integrase-like_cat_sf"/>
</dbReference>
<dbReference type="InterPro" id="IPR011010">
    <property type="entry name" value="DNA_brk_join_enz"/>
</dbReference>
<dbReference type="InterPro" id="IPR002104">
    <property type="entry name" value="Integrase_catalytic"/>
</dbReference>
<dbReference type="PANTHER" id="PTHR30349:SF41">
    <property type="entry name" value="INTEGRASE_RECOMBINASE PROTEIN MJ0367-RELATED"/>
    <property type="match status" value="1"/>
</dbReference>
<dbReference type="InterPro" id="IPR044068">
    <property type="entry name" value="CB"/>
</dbReference>
<dbReference type="InterPro" id="IPR010998">
    <property type="entry name" value="Integrase_recombinase_N"/>
</dbReference>
<dbReference type="GO" id="GO:0006310">
    <property type="term" value="P:DNA recombination"/>
    <property type="evidence" value="ECO:0007669"/>
    <property type="project" value="UniProtKB-KW"/>
</dbReference>
<keyword evidence="4 6" id="KW-0238">DNA-binding</keyword>
<evidence type="ECO:0000256" key="1">
    <source>
        <dbReference type="ARBA" id="ARBA00003283"/>
    </source>
</evidence>
<dbReference type="Gene3D" id="1.10.443.10">
    <property type="entry name" value="Intergrase catalytic core"/>
    <property type="match status" value="1"/>
</dbReference>
<evidence type="ECO:0000259" key="7">
    <source>
        <dbReference type="PROSITE" id="PS51898"/>
    </source>
</evidence>
<dbReference type="PANTHER" id="PTHR30349">
    <property type="entry name" value="PHAGE INTEGRASE-RELATED"/>
    <property type="match status" value="1"/>
</dbReference>
<reference evidence="9" key="1">
    <citation type="submission" date="2018-10" db="EMBL/GenBank/DDBJ databases">
        <title>Schaedlerella arabinophila gen. nov. sp. nov., isolated from the mouse intestinal tract and comparative analysis with the genome of the closely related altered Schaedler flora strain ASF502.</title>
        <authorList>
            <person name="Miyake S."/>
            <person name="Soh M."/>
            <person name="Seedorf H."/>
        </authorList>
    </citation>
    <scope>NUCLEOTIDE SEQUENCE [LARGE SCALE GENOMIC DNA]</scope>
    <source>
        <strain evidence="9">DSM 106076</strain>
    </source>
</reference>
<evidence type="ECO:0000256" key="4">
    <source>
        <dbReference type="ARBA" id="ARBA00023125"/>
    </source>
</evidence>
<dbReference type="InterPro" id="IPR050090">
    <property type="entry name" value="Tyrosine_recombinase_XerCD"/>
</dbReference>
<sequence>MLVCVDIQNAFCSKEMFREINYRQKSCQIRRDWIMPRTGENIYKRKDGRWEGRYIKEKNGGKAKYGSVYARSYKEVKGKLEEAKKELDGKKSYSIPGKKMEDIGRNWLSEISVSLKESSANKYEDILRCYIFPEFGENELSEITNQHLMNFVNNLLVSGGVNKQGLASATVIEIMSVMNRIRIYAMRKSYPVAFSVECISLKREYKNIRVFSLEEEGRLLNYLQKHMELPELGILLCLFTGIRVGELCAIKWDDIDISEKKLSVRKTLQRLRTSKPEGCKTEVKLLEPKSSSSVRDIPLPDALMELLEKFYISGAFLLTGENSRFIEPRTMQNRFKKIIAACGIQDANFHTTRHTFATRCIELGFDVKSLSEILGHANVAITMNRYVHPSMELKRENMNRFSDLFTVK</sequence>
<evidence type="ECO:0000259" key="8">
    <source>
        <dbReference type="PROSITE" id="PS51900"/>
    </source>
</evidence>
<dbReference type="GO" id="GO:0015074">
    <property type="term" value="P:DNA integration"/>
    <property type="evidence" value="ECO:0007669"/>
    <property type="project" value="UniProtKB-KW"/>
</dbReference>
<evidence type="ECO:0000256" key="6">
    <source>
        <dbReference type="PROSITE-ProRule" id="PRU01248"/>
    </source>
</evidence>
<comment type="function">
    <text evidence="1">Site-specific tyrosine recombinase, which acts by catalyzing the cutting and rejoining of the recombining DNA molecules.</text>
</comment>
<keyword evidence="10" id="KW-1185">Reference proteome</keyword>
<evidence type="ECO:0000256" key="2">
    <source>
        <dbReference type="ARBA" id="ARBA00008857"/>
    </source>
</evidence>
<evidence type="ECO:0000313" key="9">
    <source>
        <dbReference type="EMBL" id="RRK34519.1"/>
    </source>
</evidence>
<feature type="domain" description="Tyr recombinase" evidence="7">
    <location>
        <begin position="206"/>
        <end position="399"/>
    </location>
</feature>
<evidence type="ECO:0000313" key="10">
    <source>
        <dbReference type="Proteomes" id="UP000274920"/>
    </source>
</evidence>
<comment type="caution">
    <text evidence="9">The sequence shown here is derived from an EMBL/GenBank/DDBJ whole genome shotgun (WGS) entry which is preliminary data.</text>
</comment>
<dbReference type="PROSITE" id="PS51900">
    <property type="entry name" value="CB"/>
    <property type="match status" value="1"/>
</dbReference>
<evidence type="ECO:0000256" key="3">
    <source>
        <dbReference type="ARBA" id="ARBA00022908"/>
    </source>
</evidence>
<comment type="similarity">
    <text evidence="2">Belongs to the 'phage' integrase family.</text>
</comment>
<dbReference type="Proteomes" id="UP000274920">
    <property type="component" value="Unassembled WGS sequence"/>
</dbReference>
<name>A0A426DNY4_9FIRM</name>
<feature type="domain" description="Core-binding (CB)" evidence="8">
    <location>
        <begin position="98"/>
        <end position="186"/>
    </location>
</feature>
<dbReference type="Pfam" id="PF14659">
    <property type="entry name" value="Phage_int_SAM_3"/>
    <property type="match status" value="1"/>
</dbReference>
<dbReference type="Gene3D" id="1.10.150.130">
    <property type="match status" value="1"/>
</dbReference>
<keyword evidence="3" id="KW-0229">DNA integration</keyword>
<dbReference type="GO" id="GO:0003677">
    <property type="term" value="F:DNA binding"/>
    <property type="evidence" value="ECO:0007669"/>
    <property type="project" value="UniProtKB-UniRule"/>
</dbReference>
<dbReference type="Pfam" id="PF00589">
    <property type="entry name" value="Phage_integrase"/>
    <property type="match status" value="1"/>
</dbReference>
<accession>A0A426DNY4</accession>